<dbReference type="NCBIfam" id="NF001097">
    <property type="entry name" value="PRK00129.1"/>
    <property type="match status" value="1"/>
</dbReference>
<dbReference type="InterPro" id="IPR029057">
    <property type="entry name" value="PRTase-like"/>
</dbReference>
<reference evidence="12" key="1">
    <citation type="submission" date="2020-05" db="EMBL/GenBank/DDBJ databases">
        <authorList>
            <person name="Chiriac C."/>
            <person name="Salcher M."/>
            <person name="Ghai R."/>
            <person name="Kavagutti S V."/>
        </authorList>
    </citation>
    <scope>NUCLEOTIDE SEQUENCE</scope>
</reference>
<organism evidence="12">
    <name type="scientific">freshwater metagenome</name>
    <dbReference type="NCBI Taxonomy" id="449393"/>
    <lineage>
        <taxon>unclassified sequences</taxon>
        <taxon>metagenomes</taxon>
        <taxon>ecological metagenomes</taxon>
    </lineage>
</organism>
<dbReference type="NCBIfam" id="TIGR01091">
    <property type="entry name" value="upp"/>
    <property type="match status" value="1"/>
</dbReference>
<dbReference type="PANTHER" id="PTHR32315:SF4">
    <property type="entry name" value="URACIL PHOSPHORIBOSYLTRANSFERASE, CHLOROPLASTIC"/>
    <property type="match status" value="1"/>
</dbReference>
<dbReference type="InterPro" id="IPR000836">
    <property type="entry name" value="PRTase_dom"/>
</dbReference>
<proteinExistence type="inferred from homology"/>
<evidence type="ECO:0000259" key="11">
    <source>
        <dbReference type="Pfam" id="PF14681"/>
    </source>
</evidence>
<evidence type="ECO:0000256" key="6">
    <source>
        <dbReference type="ARBA" id="ARBA00022676"/>
    </source>
</evidence>
<comment type="pathway">
    <text evidence="2">Pyrimidine metabolism; UMP biosynthesis via salvage pathway; UMP from uracil: step 1/1.</text>
</comment>
<feature type="domain" description="Phosphoribosyltransferase" evidence="11">
    <location>
        <begin position="12"/>
        <end position="212"/>
    </location>
</feature>
<keyword evidence="8" id="KW-0547">Nucleotide-binding</keyword>
<dbReference type="GO" id="GO:0005525">
    <property type="term" value="F:GTP binding"/>
    <property type="evidence" value="ECO:0007669"/>
    <property type="project" value="UniProtKB-KW"/>
</dbReference>
<dbReference type="Pfam" id="PF14681">
    <property type="entry name" value="UPRTase"/>
    <property type="match status" value="1"/>
</dbReference>
<comment type="cofactor">
    <cofactor evidence="1">
        <name>Mg(2+)</name>
        <dbReference type="ChEBI" id="CHEBI:18420"/>
    </cofactor>
</comment>
<dbReference type="AlphaFoldDB" id="A0A6J6H977"/>
<keyword evidence="5" id="KW-0021">Allosteric enzyme</keyword>
<keyword evidence="6" id="KW-0328">Glycosyltransferase</keyword>
<accession>A0A6J6H977</accession>
<evidence type="ECO:0000256" key="9">
    <source>
        <dbReference type="ARBA" id="ARBA00023134"/>
    </source>
</evidence>
<dbReference type="InterPro" id="IPR050054">
    <property type="entry name" value="UPRTase/APRTase"/>
</dbReference>
<dbReference type="InterPro" id="IPR005765">
    <property type="entry name" value="UPRT"/>
</dbReference>
<dbReference type="SUPFAM" id="SSF53271">
    <property type="entry name" value="PRTase-like"/>
    <property type="match status" value="1"/>
</dbReference>
<protein>
    <recommendedName>
        <fullName evidence="4">uracil phosphoribosyltransferase</fullName>
        <ecNumber evidence="4">2.4.2.9</ecNumber>
    </recommendedName>
    <alternativeName>
        <fullName evidence="10">UMP pyrophosphorylase</fullName>
    </alternativeName>
</protein>
<dbReference type="EMBL" id="CAEZUN010000147">
    <property type="protein sequence ID" value="CAB4608379.1"/>
    <property type="molecule type" value="Genomic_DNA"/>
</dbReference>
<evidence type="ECO:0000313" key="12">
    <source>
        <dbReference type="EMBL" id="CAB4608379.1"/>
    </source>
</evidence>
<dbReference type="PANTHER" id="PTHR32315">
    <property type="entry name" value="ADENINE PHOSPHORIBOSYLTRANSFERASE"/>
    <property type="match status" value="1"/>
</dbReference>
<evidence type="ECO:0000256" key="2">
    <source>
        <dbReference type="ARBA" id="ARBA00005180"/>
    </source>
</evidence>
<gene>
    <name evidence="12" type="ORF">UFOPK1826_01111</name>
</gene>
<keyword evidence="7" id="KW-0808">Transferase</keyword>
<keyword evidence="9" id="KW-0342">GTP-binding</keyword>
<evidence type="ECO:0000256" key="8">
    <source>
        <dbReference type="ARBA" id="ARBA00022741"/>
    </source>
</evidence>
<dbReference type="EC" id="2.4.2.9" evidence="4"/>
<dbReference type="CDD" id="cd06223">
    <property type="entry name" value="PRTases_typeI"/>
    <property type="match status" value="1"/>
</dbReference>
<comment type="similarity">
    <text evidence="3">Belongs to the UPRTase family.</text>
</comment>
<evidence type="ECO:0000256" key="10">
    <source>
        <dbReference type="ARBA" id="ARBA00031082"/>
    </source>
</evidence>
<evidence type="ECO:0000256" key="4">
    <source>
        <dbReference type="ARBA" id="ARBA00011894"/>
    </source>
</evidence>
<sequence length="215" mass="23066">MIDIMPVEVTIVKHPVAAESLTHLRDENTSNQFFRAELRRLSLVVVAEATRNLPIITTRVRTPLAETDGTALASRPVLVPILRAGLGMLPAAMELLPDADIAVVGVQRDEKTHMPREYVAKLPARLDGRTCLVLDPMLATGGSLAHACKILADRGAPQPLTIACVLAAPEGIEFLRSTGMNLHIVTASVDSHLNEHAFIVPGLGDAGDRQFGPPQ</sequence>
<dbReference type="UniPathway" id="UPA00574">
    <property type="reaction ID" value="UER00636"/>
</dbReference>
<dbReference type="FunFam" id="3.40.50.2020:FF:000023">
    <property type="entry name" value="Probable uracil phosphoribosyltransferase"/>
    <property type="match status" value="1"/>
</dbReference>
<evidence type="ECO:0000256" key="1">
    <source>
        <dbReference type="ARBA" id="ARBA00001946"/>
    </source>
</evidence>
<dbReference type="GO" id="GO:0044206">
    <property type="term" value="P:UMP salvage"/>
    <property type="evidence" value="ECO:0007669"/>
    <property type="project" value="UniProtKB-UniPathway"/>
</dbReference>
<evidence type="ECO:0000256" key="7">
    <source>
        <dbReference type="ARBA" id="ARBA00022679"/>
    </source>
</evidence>
<evidence type="ECO:0000256" key="3">
    <source>
        <dbReference type="ARBA" id="ARBA00009516"/>
    </source>
</evidence>
<dbReference type="Gene3D" id="3.40.50.2020">
    <property type="match status" value="1"/>
</dbReference>
<evidence type="ECO:0000256" key="5">
    <source>
        <dbReference type="ARBA" id="ARBA00022533"/>
    </source>
</evidence>
<dbReference type="GO" id="GO:0004845">
    <property type="term" value="F:uracil phosphoribosyltransferase activity"/>
    <property type="evidence" value="ECO:0007669"/>
    <property type="project" value="UniProtKB-EC"/>
</dbReference>
<name>A0A6J6H977_9ZZZZ</name>
<dbReference type="GO" id="GO:0006223">
    <property type="term" value="P:uracil salvage"/>
    <property type="evidence" value="ECO:0007669"/>
    <property type="project" value="InterPro"/>
</dbReference>